<feature type="domain" description="Pherophorin" evidence="1">
    <location>
        <begin position="1"/>
        <end position="79"/>
    </location>
</feature>
<keyword evidence="3" id="KW-1185">Reference proteome</keyword>
<reference evidence="2 3" key="1">
    <citation type="submission" date="2020-02" db="EMBL/GenBank/DDBJ databases">
        <title>Draft genome sequence of Haematococcus lacustris strain NIES-144.</title>
        <authorList>
            <person name="Morimoto D."/>
            <person name="Nakagawa S."/>
            <person name="Yoshida T."/>
            <person name="Sawayama S."/>
        </authorList>
    </citation>
    <scope>NUCLEOTIDE SEQUENCE [LARGE SCALE GENOMIC DNA]</scope>
    <source>
        <strain evidence="2 3">NIES-144</strain>
    </source>
</reference>
<evidence type="ECO:0000313" key="3">
    <source>
        <dbReference type="Proteomes" id="UP000485058"/>
    </source>
</evidence>
<proteinExistence type="predicted"/>
<organism evidence="2 3">
    <name type="scientific">Haematococcus lacustris</name>
    <name type="common">Green alga</name>
    <name type="synonym">Haematococcus pluvialis</name>
    <dbReference type="NCBI Taxonomy" id="44745"/>
    <lineage>
        <taxon>Eukaryota</taxon>
        <taxon>Viridiplantae</taxon>
        <taxon>Chlorophyta</taxon>
        <taxon>core chlorophytes</taxon>
        <taxon>Chlorophyceae</taxon>
        <taxon>CS clade</taxon>
        <taxon>Chlamydomonadales</taxon>
        <taxon>Haematococcaceae</taxon>
        <taxon>Haematococcus</taxon>
    </lineage>
</organism>
<name>A0A6A0AE56_HAELA</name>
<evidence type="ECO:0000313" key="2">
    <source>
        <dbReference type="EMBL" id="GFH30996.1"/>
    </source>
</evidence>
<gene>
    <name evidence="2" type="ORF">HaLaN_29937</name>
</gene>
<dbReference type="EMBL" id="BLLF01005275">
    <property type="protein sequence ID" value="GFH30996.1"/>
    <property type="molecule type" value="Genomic_DNA"/>
</dbReference>
<dbReference type="InterPro" id="IPR024616">
    <property type="entry name" value="Pherophorin"/>
</dbReference>
<dbReference type="AlphaFoldDB" id="A0A6A0AE56"/>
<feature type="non-terminal residue" evidence="2">
    <location>
        <position position="81"/>
    </location>
</feature>
<feature type="non-terminal residue" evidence="2">
    <location>
        <position position="1"/>
    </location>
</feature>
<evidence type="ECO:0000259" key="1">
    <source>
        <dbReference type="Pfam" id="PF12499"/>
    </source>
</evidence>
<sequence length="81" mass="8900">MDLNKVEFLSGDRCQGSVQAVFVNGVSRSWSWQIYGPGKFVFKITNLVLSSRPGPNYADGVVLQIVLRPGSACPTFDSFFP</sequence>
<comment type="caution">
    <text evidence="2">The sequence shown here is derived from an EMBL/GenBank/DDBJ whole genome shotgun (WGS) entry which is preliminary data.</text>
</comment>
<dbReference type="Pfam" id="PF12499">
    <property type="entry name" value="DUF3707"/>
    <property type="match status" value="1"/>
</dbReference>
<dbReference type="Proteomes" id="UP000485058">
    <property type="component" value="Unassembled WGS sequence"/>
</dbReference>
<accession>A0A6A0AE56</accession>
<protein>
    <submittedName>
        <fullName evidence="2">Pherophorin</fullName>
    </submittedName>
</protein>